<name>A0A9P5PUV4_9AGAR</name>
<comment type="caution">
    <text evidence="1">The sequence shown here is derived from an EMBL/GenBank/DDBJ whole genome shotgun (WGS) entry which is preliminary data.</text>
</comment>
<organism evidence="1 2">
    <name type="scientific">Rhodocollybia butyracea</name>
    <dbReference type="NCBI Taxonomy" id="206335"/>
    <lineage>
        <taxon>Eukaryota</taxon>
        <taxon>Fungi</taxon>
        <taxon>Dikarya</taxon>
        <taxon>Basidiomycota</taxon>
        <taxon>Agaricomycotina</taxon>
        <taxon>Agaricomycetes</taxon>
        <taxon>Agaricomycetidae</taxon>
        <taxon>Agaricales</taxon>
        <taxon>Marasmiineae</taxon>
        <taxon>Omphalotaceae</taxon>
        <taxon>Rhodocollybia</taxon>
    </lineage>
</organism>
<evidence type="ECO:0000313" key="2">
    <source>
        <dbReference type="Proteomes" id="UP000772434"/>
    </source>
</evidence>
<proteinExistence type="predicted"/>
<dbReference type="AlphaFoldDB" id="A0A9P5PUV4"/>
<protein>
    <recommendedName>
        <fullName evidence="3">JmjC domain-containing protein</fullName>
    </recommendedName>
</protein>
<dbReference type="Proteomes" id="UP000772434">
    <property type="component" value="Unassembled WGS sequence"/>
</dbReference>
<dbReference type="EMBL" id="JADNRY010000049">
    <property type="protein sequence ID" value="KAF9069577.1"/>
    <property type="molecule type" value="Genomic_DNA"/>
</dbReference>
<evidence type="ECO:0000313" key="1">
    <source>
        <dbReference type="EMBL" id="KAF9069577.1"/>
    </source>
</evidence>
<sequence length="850" mass="94961">MARSWFQPKVPLQNGRFDVTRKPNGVVFKSSVFNAEYCDGLEAGLMIPDCGDYDWNPGYCNDYESGLSECWDTQNHRYVNYIGNPRIPRYSEMGQFRVYLPQYYWDVQNHESFPNTTGNLEPILSGEAGSTIGHGRGNVQVGSFSHNGYPLAPQSVKPGAPSSFDDCDAGNFYDAVREIYATPDNREFEDVSLDSSSTDFVPSPKPTQSLPSQTLCTDIGYVIVDSLSPPPVDASTSFTLLKSQSMSDTPDPPISNIEMQSCKVQVVQSLVCNTSNLTAFQIGSQDEFALDSPLTPNSDSPTSPALLCSMQIYMPTTYPLGPHYCHVLTFEPNDFTIEVLGLHVGDQAQIQVWPNGWKTILPELRNKTIPGNILEADAKAVKWMANSANAAPPGRSIVHYLDYKSYDDRATLIKDIRSLMAKSFVVVLPNAVDPVGPRRVSTLEDITYELGGGSSPAQAITYHDMGLHVREPGNPYVHVTLPMFLEKMKNPEHVCMLLNLPLAIETIPHPFHLLNDAKISAEQIASDTSFPARSKLSYLSNHMASKWGLLHMADTAGYAVGGQVAGDRNDPQPKFWAVLSFKDPSKAKLPPKELAKHFQAVSGVIASSLEEEEKWEKALLKAKKNKNNLPLYLVQDLDKWSEVWNVEVIYLRPGDIFFQPPSILHLVYTPAPAVTFGSHSYGYDTMHLTETACCIQHLAYNDITNQVHIGTYETLEQMVLALWGHTERVFYTRAIAALCIMILFPARYFNGETADETEEQMDKASEMYTSVTRQMAIFVINHYLDISKGRKKGQKKQITEEMLVDYLYGKNTDYMDPGLSFTLGNTLTDETRNIFVRMEKLKTQGSRIKK</sequence>
<reference evidence="1" key="1">
    <citation type="submission" date="2020-11" db="EMBL/GenBank/DDBJ databases">
        <authorList>
            <consortium name="DOE Joint Genome Institute"/>
            <person name="Ahrendt S."/>
            <person name="Riley R."/>
            <person name="Andreopoulos W."/>
            <person name="Labutti K."/>
            <person name="Pangilinan J."/>
            <person name="Ruiz-Duenas F.J."/>
            <person name="Barrasa J.M."/>
            <person name="Sanchez-Garcia M."/>
            <person name="Camarero S."/>
            <person name="Miyauchi S."/>
            <person name="Serrano A."/>
            <person name="Linde D."/>
            <person name="Babiker R."/>
            <person name="Drula E."/>
            <person name="Ayuso-Fernandez I."/>
            <person name="Pacheco R."/>
            <person name="Padilla G."/>
            <person name="Ferreira P."/>
            <person name="Barriuso J."/>
            <person name="Kellner H."/>
            <person name="Castanera R."/>
            <person name="Alfaro M."/>
            <person name="Ramirez L."/>
            <person name="Pisabarro A.G."/>
            <person name="Kuo A."/>
            <person name="Tritt A."/>
            <person name="Lipzen A."/>
            <person name="He G."/>
            <person name="Yan M."/>
            <person name="Ng V."/>
            <person name="Cullen D."/>
            <person name="Martin F."/>
            <person name="Rosso M.-N."/>
            <person name="Henrissat B."/>
            <person name="Hibbett D."/>
            <person name="Martinez A.T."/>
            <person name="Grigoriev I.V."/>
        </authorList>
    </citation>
    <scope>NUCLEOTIDE SEQUENCE</scope>
    <source>
        <strain evidence="1">AH 40177</strain>
    </source>
</reference>
<gene>
    <name evidence="1" type="ORF">BDP27DRAFT_1363268</name>
</gene>
<dbReference type="OrthoDB" id="2635829at2759"/>
<evidence type="ECO:0008006" key="3">
    <source>
        <dbReference type="Google" id="ProtNLM"/>
    </source>
</evidence>
<accession>A0A9P5PUV4</accession>
<keyword evidence="2" id="KW-1185">Reference proteome</keyword>